<evidence type="ECO:0000256" key="8">
    <source>
        <dbReference type="RuleBase" id="RU004057"/>
    </source>
</evidence>
<organism evidence="11 12">
    <name type="scientific">Desulfobaculum xiamenense</name>
    <dbReference type="NCBI Taxonomy" id="995050"/>
    <lineage>
        <taxon>Bacteria</taxon>
        <taxon>Pseudomonadati</taxon>
        <taxon>Thermodesulfobacteriota</taxon>
        <taxon>Desulfovibrionia</taxon>
        <taxon>Desulfovibrionales</taxon>
        <taxon>Desulfovibrionaceae</taxon>
        <taxon>Desulfobaculum</taxon>
    </lineage>
</organism>
<dbReference type="GO" id="GO:0005886">
    <property type="term" value="C:plasma membrane"/>
    <property type="evidence" value="ECO:0007669"/>
    <property type="project" value="UniProtKB-SubCell"/>
</dbReference>
<dbReference type="EMBL" id="JAATJA010000001">
    <property type="protein sequence ID" value="NJB66476.1"/>
    <property type="molecule type" value="Genomic_DNA"/>
</dbReference>
<dbReference type="PANTHER" id="PTHR30625">
    <property type="entry name" value="PROTEIN TOLQ"/>
    <property type="match status" value="1"/>
</dbReference>
<feature type="transmembrane region" description="Helical" evidence="9">
    <location>
        <begin position="6"/>
        <end position="27"/>
    </location>
</feature>
<feature type="domain" description="MotA/TolQ/ExbB proton channel" evidence="10">
    <location>
        <begin position="85"/>
        <end position="181"/>
    </location>
</feature>
<keyword evidence="12" id="KW-1185">Reference proteome</keyword>
<evidence type="ECO:0000313" key="11">
    <source>
        <dbReference type="EMBL" id="NJB66476.1"/>
    </source>
</evidence>
<gene>
    <name evidence="11" type="ORF">GGQ74_000116</name>
</gene>
<keyword evidence="7 9" id="KW-0472">Membrane</keyword>
<evidence type="ECO:0000256" key="9">
    <source>
        <dbReference type="SAM" id="Phobius"/>
    </source>
</evidence>
<evidence type="ECO:0000256" key="7">
    <source>
        <dbReference type="ARBA" id="ARBA00023136"/>
    </source>
</evidence>
<keyword evidence="4 9" id="KW-0812">Transmembrane</keyword>
<proteinExistence type="inferred from homology"/>
<dbReference type="InterPro" id="IPR002898">
    <property type="entry name" value="MotA_ExbB_proton_chnl"/>
</dbReference>
<evidence type="ECO:0000259" key="10">
    <source>
        <dbReference type="Pfam" id="PF01618"/>
    </source>
</evidence>
<accession>A0A846QCN2</accession>
<dbReference type="Proteomes" id="UP000580856">
    <property type="component" value="Unassembled WGS sequence"/>
</dbReference>
<reference evidence="11 12" key="1">
    <citation type="submission" date="2020-03" db="EMBL/GenBank/DDBJ databases">
        <title>Genomic Encyclopedia of Type Strains, Phase IV (KMG-IV): sequencing the most valuable type-strain genomes for metagenomic binning, comparative biology and taxonomic classification.</title>
        <authorList>
            <person name="Goeker M."/>
        </authorList>
    </citation>
    <scope>NUCLEOTIDE SEQUENCE [LARGE SCALE GENOMIC DNA]</scope>
    <source>
        <strain evidence="11 12">DSM 24233</strain>
    </source>
</reference>
<feature type="transmembrane region" description="Helical" evidence="9">
    <location>
        <begin position="107"/>
        <end position="128"/>
    </location>
</feature>
<evidence type="ECO:0000256" key="4">
    <source>
        <dbReference type="ARBA" id="ARBA00022692"/>
    </source>
</evidence>
<dbReference type="RefSeq" id="WP_245168044.1">
    <property type="nucleotide sequence ID" value="NZ_JAATJA010000001.1"/>
</dbReference>
<dbReference type="Pfam" id="PF01618">
    <property type="entry name" value="MotA_ExbB"/>
    <property type="match status" value="1"/>
</dbReference>
<comment type="similarity">
    <text evidence="8">Belongs to the exbB/tolQ family.</text>
</comment>
<dbReference type="AlphaFoldDB" id="A0A846QCN2"/>
<dbReference type="InterPro" id="IPR050790">
    <property type="entry name" value="ExbB/TolQ_transport"/>
</dbReference>
<sequence length="201" mass="20762">MMNILAQGGIMIWPIMALSVPALAIIAERFVAFTTTGSPAGDALERIIGSALRGDANAALSTARTQCPGCADMFESILATSGRTARERAATAAGEAILFRLGRRLDFLSATATAAPLMGLLGTVLGMIDAFSRLASAGSGVDITTLAGGIWQALLTTAAGLTVAIPALLAHSWFRRQLEKRAFALQSAANSLIDALEDDNG</sequence>
<keyword evidence="3" id="KW-1003">Cell membrane</keyword>
<evidence type="ECO:0000256" key="1">
    <source>
        <dbReference type="ARBA" id="ARBA00004651"/>
    </source>
</evidence>
<evidence type="ECO:0000256" key="3">
    <source>
        <dbReference type="ARBA" id="ARBA00022475"/>
    </source>
</evidence>
<dbReference type="GO" id="GO:0017038">
    <property type="term" value="P:protein import"/>
    <property type="evidence" value="ECO:0007669"/>
    <property type="project" value="TreeGrafter"/>
</dbReference>
<keyword evidence="2 8" id="KW-0813">Transport</keyword>
<evidence type="ECO:0000256" key="2">
    <source>
        <dbReference type="ARBA" id="ARBA00022448"/>
    </source>
</evidence>
<evidence type="ECO:0000256" key="6">
    <source>
        <dbReference type="ARBA" id="ARBA00022989"/>
    </source>
</evidence>
<evidence type="ECO:0000256" key="5">
    <source>
        <dbReference type="ARBA" id="ARBA00022927"/>
    </source>
</evidence>
<keyword evidence="5 8" id="KW-0653">Protein transport</keyword>
<comment type="subcellular location">
    <subcellularLocation>
        <location evidence="1">Cell membrane</location>
        <topology evidence="1">Multi-pass membrane protein</topology>
    </subcellularLocation>
    <subcellularLocation>
        <location evidence="8">Membrane</location>
        <topology evidence="8">Multi-pass membrane protein</topology>
    </subcellularLocation>
</comment>
<comment type="caution">
    <text evidence="11">The sequence shown here is derived from an EMBL/GenBank/DDBJ whole genome shotgun (WGS) entry which is preliminary data.</text>
</comment>
<dbReference type="PANTHER" id="PTHR30625:SF15">
    <property type="entry name" value="BIOPOLYMER TRANSPORT PROTEIN EXBB"/>
    <property type="match status" value="1"/>
</dbReference>
<protein>
    <submittedName>
        <fullName evidence="11">Biopolymer transport protein ExbB</fullName>
    </submittedName>
</protein>
<name>A0A846QCN2_9BACT</name>
<keyword evidence="6 9" id="KW-1133">Transmembrane helix</keyword>
<feature type="transmembrane region" description="Helical" evidence="9">
    <location>
        <begin position="148"/>
        <end position="170"/>
    </location>
</feature>
<evidence type="ECO:0000313" key="12">
    <source>
        <dbReference type="Proteomes" id="UP000580856"/>
    </source>
</evidence>